<evidence type="ECO:0000313" key="2">
    <source>
        <dbReference type="Proteomes" id="UP000198727"/>
    </source>
</evidence>
<evidence type="ECO:0000313" key="1">
    <source>
        <dbReference type="EMBL" id="SFQ31685.1"/>
    </source>
</evidence>
<gene>
    <name evidence="1" type="ORF">SAMN05421810_10687</name>
</gene>
<dbReference type="AlphaFoldDB" id="A0A1I5XI80"/>
<dbReference type="EMBL" id="FOWW01000006">
    <property type="protein sequence ID" value="SFQ31685.1"/>
    <property type="molecule type" value="Genomic_DNA"/>
</dbReference>
<protein>
    <submittedName>
        <fullName evidence="1">Uncharacterized protein</fullName>
    </submittedName>
</protein>
<sequence length="68" mass="7797">MNLEPRWRIAAQMRHVIVERRGDALLTGCGWLIWPGTHDARMPTPPTCITCHYLYTDDDTGNAHPRNP</sequence>
<organism evidence="1 2">
    <name type="scientific">Amycolatopsis arida</name>
    <dbReference type="NCBI Taxonomy" id="587909"/>
    <lineage>
        <taxon>Bacteria</taxon>
        <taxon>Bacillati</taxon>
        <taxon>Actinomycetota</taxon>
        <taxon>Actinomycetes</taxon>
        <taxon>Pseudonocardiales</taxon>
        <taxon>Pseudonocardiaceae</taxon>
        <taxon>Amycolatopsis</taxon>
    </lineage>
</organism>
<name>A0A1I5XI80_9PSEU</name>
<accession>A0A1I5XI80</accession>
<dbReference type="Proteomes" id="UP000198727">
    <property type="component" value="Unassembled WGS sequence"/>
</dbReference>
<dbReference type="STRING" id="587909.SAMN05421810_10687"/>
<reference evidence="2" key="1">
    <citation type="submission" date="2016-10" db="EMBL/GenBank/DDBJ databases">
        <authorList>
            <person name="Varghese N."/>
            <person name="Submissions S."/>
        </authorList>
    </citation>
    <scope>NUCLEOTIDE SEQUENCE [LARGE SCALE GENOMIC DNA]</scope>
    <source>
        <strain evidence="2">CGMCC 4.5579</strain>
    </source>
</reference>
<keyword evidence="2" id="KW-1185">Reference proteome</keyword>
<proteinExistence type="predicted"/>